<organism evidence="2 3">
    <name type="scientific">Schaalia odontolytica</name>
    <dbReference type="NCBI Taxonomy" id="1660"/>
    <lineage>
        <taxon>Bacteria</taxon>
        <taxon>Bacillati</taxon>
        <taxon>Actinomycetota</taxon>
        <taxon>Actinomycetes</taxon>
        <taxon>Actinomycetales</taxon>
        <taxon>Actinomycetaceae</taxon>
        <taxon>Schaalia</taxon>
    </lineage>
</organism>
<dbReference type="Proteomes" id="UP000250192">
    <property type="component" value="Unassembled WGS sequence"/>
</dbReference>
<proteinExistence type="predicted"/>
<accession>A0A2X0VPJ6</accession>
<evidence type="ECO:0000256" key="1">
    <source>
        <dbReference type="SAM" id="MobiDB-lite"/>
    </source>
</evidence>
<name>A0A2X0VPJ6_9ACTO</name>
<keyword evidence="3" id="KW-1185">Reference proteome</keyword>
<dbReference type="RefSeq" id="WP_245907708.1">
    <property type="nucleotide sequence ID" value="NZ_CBDERX010000069.1"/>
</dbReference>
<dbReference type="Pfam" id="PF20373">
    <property type="entry name" value="DUF6668"/>
    <property type="match status" value="1"/>
</dbReference>
<dbReference type="EMBL" id="UAPR01000004">
    <property type="protein sequence ID" value="SPT55862.1"/>
    <property type="molecule type" value="Genomic_DNA"/>
</dbReference>
<dbReference type="InterPro" id="IPR046609">
    <property type="entry name" value="DUF6668"/>
</dbReference>
<evidence type="ECO:0000313" key="2">
    <source>
        <dbReference type="EMBL" id="SPT55862.1"/>
    </source>
</evidence>
<reference evidence="2 3" key="1">
    <citation type="submission" date="2018-06" db="EMBL/GenBank/DDBJ databases">
        <authorList>
            <consortium name="Pathogen Informatics"/>
            <person name="Doyle S."/>
        </authorList>
    </citation>
    <scope>NUCLEOTIDE SEQUENCE [LARGE SCALE GENOMIC DNA]</scope>
    <source>
        <strain evidence="2 3">NCTC9935</strain>
    </source>
</reference>
<protein>
    <submittedName>
        <fullName evidence="2">Uncharacterized protein</fullName>
    </submittedName>
</protein>
<sequence>MPTLFRGQSPAPTENHWLAPSGPSVPIPPPPAVAAARTWAPGVDGLTVRRRIRRSTVDGAPLLWTVGAHGGAGTSTWAHILGVGDAGASWPQHVNPTRALSVVVCCRSTVAGLRAAQDVAIEWAAGALPGQLVGLVVGADAPGRLPRELRDQLQITSGAFPHCIFVPWQAQWRFARDTENDVNTNLSRRINKIAATVAAWTERTA</sequence>
<gene>
    <name evidence="2" type="ORF">NCTC9935_01372</name>
</gene>
<evidence type="ECO:0000313" key="3">
    <source>
        <dbReference type="Proteomes" id="UP000250192"/>
    </source>
</evidence>
<dbReference type="AlphaFoldDB" id="A0A2X0VPJ6"/>
<feature type="region of interest" description="Disordered" evidence="1">
    <location>
        <begin position="1"/>
        <end position="30"/>
    </location>
</feature>
<dbReference type="GeneID" id="93758541"/>